<dbReference type="Proteomes" id="UP000238479">
    <property type="component" value="Chromosome 4"/>
</dbReference>
<protein>
    <submittedName>
        <fullName evidence="1">Uncharacterized protein</fullName>
    </submittedName>
</protein>
<dbReference type="EMBL" id="PDCK01000042">
    <property type="protein sequence ID" value="PRQ37892.1"/>
    <property type="molecule type" value="Genomic_DNA"/>
</dbReference>
<dbReference type="AlphaFoldDB" id="A0A2P6QUN3"/>
<evidence type="ECO:0000313" key="2">
    <source>
        <dbReference type="Proteomes" id="UP000238479"/>
    </source>
</evidence>
<dbReference type="Gramene" id="PRQ37892">
    <property type="protein sequence ID" value="PRQ37892"/>
    <property type="gene ID" value="RchiOBHm_Chr4g0407701"/>
</dbReference>
<proteinExistence type="predicted"/>
<comment type="caution">
    <text evidence="1">The sequence shown here is derived from an EMBL/GenBank/DDBJ whole genome shotgun (WGS) entry which is preliminary data.</text>
</comment>
<gene>
    <name evidence="1" type="ORF">RchiOBHm_Chr4g0407701</name>
</gene>
<organism evidence="1 2">
    <name type="scientific">Rosa chinensis</name>
    <name type="common">China rose</name>
    <dbReference type="NCBI Taxonomy" id="74649"/>
    <lineage>
        <taxon>Eukaryota</taxon>
        <taxon>Viridiplantae</taxon>
        <taxon>Streptophyta</taxon>
        <taxon>Embryophyta</taxon>
        <taxon>Tracheophyta</taxon>
        <taxon>Spermatophyta</taxon>
        <taxon>Magnoliopsida</taxon>
        <taxon>eudicotyledons</taxon>
        <taxon>Gunneridae</taxon>
        <taxon>Pentapetalae</taxon>
        <taxon>rosids</taxon>
        <taxon>fabids</taxon>
        <taxon>Rosales</taxon>
        <taxon>Rosaceae</taxon>
        <taxon>Rosoideae</taxon>
        <taxon>Rosoideae incertae sedis</taxon>
        <taxon>Rosa</taxon>
    </lineage>
</organism>
<reference evidence="1 2" key="1">
    <citation type="journal article" date="2018" name="Nat. Genet.">
        <title>The Rosa genome provides new insights in the design of modern roses.</title>
        <authorList>
            <person name="Bendahmane M."/>
        </authorList>
    </citation>
    <scope>NUCLEOTIDE SEQUENCE [LARGE SCALE GENOMIC DNA]</scope>
    <source>
        <strain evidence="2">cv. Old Blush</strain>
    </source>
</reference>
<accession>A0A2P6QUN3</accession>
<evidence type="ECO:0000313" key="1">
    <source>
        <dbReference type="EMBL" id="PRQ37892.1"/>
    </source>
</evidence>
<keyword evidence="2" id="KW-1185">Reference proteome</keyword>
<sequence>MTLSFNIEVVLLLDRSYVDLESLLWMQPEILMRPCIIHLHHSILSPDRTVPTLPTSQALVVAVAKRQPLAVIPPQDDPHLHINDEDLIVDEDLDLEFEDDLEENIEVVEGLLFLSVAPEREEEMLLRIWQKNHLLLICLNEHNVLELSWLFTTGFSV</sequence>
<name>A0A2P6QUN3_ROSCH</name>